<evidence type="ECO:0000313" key="2">
    <source>
        <dbReference type="EMBL" id="MBG6138599.1"/>
    </source>
</evidence>
<organism evidence="2 3">
    <name type="scientific">Longispora fulva</name>
    <dbReference type="NCBI Taxonomy" id="619741"/>
    <lineage>
        <taxon>Bacteria</taxon>
        <taxon>Bacillati</taxon>
        <taxon>Actinomycetota</taxon>
        <taxon>Actinomycetes</taxon>
        <taxon>Micromonosporales</taxon>
        <taxon>Micromonosporaceae</taxon>
        <taxon>Longispora</taxon>
    </lineage>
</organism>
<keyword evidence="1" id="KW-1133">Transmembrane helix</keyword>
<dbReference type="EMBL" id="JADOUF010000001">
    <property type="protein sequence ID" value="MBG6138599.1"/>
    <property type="molecule type" value="Genomic_DNA"/>
</dbReference>
<name>A0A8J7GUB8_9ACTN</name>
<evidence type="ECO:0000313" key="3">
    <source>
        <dbReference type="Proteomes" id="UP000622552"/>
    </source>
</evidence>
<reference evidence="2" key="1">
    <citation type="submission" date="2020-11" db="EMBL/GenBank/DDBJ databases">
        <title>Sequencing the genomes of 1000 actinobacteria strains.</title>
        <authorList>
            <person name="Klenk H.-P."/>
        </authorList>
    </citation>
    <scope>NUCLEOTIDE SEQUENCE</scope>
    <source>
        <strain evidence="2">DSM 45356</strain>
    </source>
</reference>
<comment type="caution">
    <text evidence="2">The sequence shown here is derived from an EMBL/GenBank/DDBJ whole genome shotgun (WGS) entry which is preliminary data.</text>
</comment>
<keyword evidence="1" id="KW-0472">Membrane</keyword>
<gene>
    <name evidence="2" type="ORF">IW245_004793</name>
</gene>
<accession>A0A8J7GUB8</accession>
<evidence type="ECO:0000256" key="1">
    <source>
        <dbReference type="SAM" id="Phobius"/>
    </source>
</evidence>
<sequence length="30" mass="3163">MKIVCSGEFIAKVAVCCFLTGLALGFLATR</sequence>
<feature type="transmembrane region" description="Helical" evidence="1">
    <location>
        <begin position="9"/>
        <end position="28"/>
    </location>
</feature>
<proteinExistence type="predicted"/>
<dbReference type="AlphaFoldDB" id="A0A8J7GUB8"/>
<keyword evidence="3" id="KW-1185">Reference proteome</keyword>
<keyword evidence="1" id="KW-0812">Transmembrane</keyword>
<dbReference type="Proteomes" id="UP000622552">
    <property type="component" value="Unassembled WGS sequence"/>
</dbReference>
<protein>
    <submittedName>
        <fullName evidence="2">Uncharacterized protein</fullName>
    </submittedName>
</protein>